<dbReference type="RefSeq" id="XP_027357135.1">
    <property type="nucleotide sequence ID" value="XM_027501334.1"/>
</dbReference>
<dbReference type="InterPro" id="IPR005797">
    <property type="entry name" value="Cyt_b/b6_N"/>
</dbReference>
<dbReference type="Gene3D" id="3.10.680.10">
    <property type="entry name" value="Photosystem II CP47 reaction center protein"/>
    <property type="match status" value="1"/>
</dbReference>
<dbReference type="AlphaFoldDB" id="A0A8B8KI63"/>
<evidence type="ECO:0000256" key="4">
    <source>
        <dbReference type="ARBA" id="ARBA00004448"/>
    </source>
</evidence>
<dbReference type="GO" id="GO:0005743">
    <property type="term" value="C:mitochondrial inner membrane"/>
    <property type="evidence" value="ECO:0007669"/>
    <property type="project" value="UniProtKB-SubCell"/>
</dbReference>
<reference evidence="33 34" key="2">
    <citation type="submission" date="2025-04" db="UniProtKB">
        <authorList>
            <consortium name="RefSeq"/>
        </authorList>
    </citation>
    <scope>IDENTIFICATION</scope>
    <source>
        <tissue evidence="33 34">Young leaves</tissue>
    </source>
</reference>
<dbReference type="RefSeq" id="XP_027331414.1">
    <property type="nucleotide sequence ID" value="XM_027475613.1"/>
</dbReference>
<evidence type="ECO:0000256" key="11">
    <source>
        <dbReference type="ARBA" id="ARBA00022553"/>
    </source>
</evidence>
<evidence type="ECO:0000256" key="8">
    <source>
        <dbReference type="ARBA" id="ARBA00022494"/>
    </source>
</evidence>
<keyword evidence="21" id="KW-0408">Iron</keyword>
<dbReference type="InterPro" id="IPR016174">
    <property type="entry name" value="Di-haem_cyt_TM"/>
</dbReference>
<evidence type="ECO:0000313" key="38">
    <source>
        <dbReference type="RefSeq" id="XP_027339490.1"/>
    </source>
</evidence>
<dbReference type="RefSeq" id="XP_027339098.1">
    <property type="nucleotide sequence ID" value="XM_027483297.1"/>
</dbReference>
<dbReference type="FunFam" id="1.10.287.980:FF:000001">
    <property type="entry name" value="Cytochrome b6-f complex subunit 4"/>
    <property type="match status" value="1"/>
</dbReference>
<dbReference type="FunFam" id="1.20.810.10:FF:000001">
    <property type="entry name" value="Cytochrome b6"/>
    <property type="match status" value="1"/>
</dbReference>
<evidence type="ECO:0000256" key="16">
    <source>
        <dbReference type="ARBA" id="ARBA00022723"/>
    </source>
</evidence>
<evidence type="ECO:0000256" key="27">
    <source>
        <dbReference type="ARBA" id="ARBA00035697"/>
    </source>
</evidence>
<evidence type="ECO:0000313" key="41">
    <source>
        <dbReference type="RefSeq" id="XP_027344313.1"/>
    </source>
</evidence>
<dbReference type="SMR" id="A0A8B8KI63"/>
<keyword evidence="24 29" id="KW-0472">Membrane</keyword>
<comment type="subunit">
    <text evidence="26">The 4 large subunits of the cytochrome b6-f complex are cytochrome b6, subunit IV (17 kDa polypeptide, PetD), cytochrome f and the Rieske protein, while the 4 small subunits are PetG, PetL, PetM and PetN. The complex functions as a dimer.</text>
</comment>
<dbReference type="HAMAP" id="MF_01344">
    <property type="entry name" value="Cytb6_f_subIV"/>
    <property type="match status" value="1"/>
</dbReference>
<evidence type="ECO:0000256" key="23">
    <source>
        <dbReference type="ARBA" id="ARBA00023128"/>
    </source>
</evidence>
<evidence type="ECO:0000256" key="28">
    <source>
        <dbReference type="ARBA" id="ARBA00061709"/>
    </source>
</evidence>
<dbReference type="KEGG" id="aprc:113846864"/>
<evidence type="ECO:0000256" key="14">
    <source>
        <dbReference type="ARBA" id="ARBA00022660"/>
    </source>
</evidence>
<evidence type="ECO:0000313" key="42">
    <source>
        <dbReference type="RefSeq" id="XP_027345340.1"/>
    </source>
</evidence>
<dbReference type="Pfam" id="PF00737">
    <property type="entry name" value="PsbH"/>
    <property type="match status" value="1"/>
</dbReference>
<dbReference type="NCBIfam" id="NF002728">
    <property type="entry name" value="PRK02624.1"/>
    <property type="match status" value="1"/>
</dbReference>
<keyword evidence="10" id="KW-0602">Photosynthesis</keyword>
<dbReference type="RefSeq" id="XP_027345340.1">
    <property type="nucleotide sequence ID" value="XM_027489539.1"/>
</dbReference>
<dbReference type="InterPro" id="IPR036863">
    <property type="entry name" value="PSII_PsbH_sf"/>
</dbReference>
<feature type="transmembrane region" description="Helical" evidence="29">
    <location>
        <begin position="198"/>
        <end position="217"/>
    </location>
</feature>
<evidence type="ECO:0000256" key="22">
    <source>
        <dbReference type="ARBA" id="ARBA00023078"/>
    </source>
</evidence>
<feature type="transmembrane region" description="Helical" evidence="29">
    <location>
        <begin position="237"/>
        <end position="258"/>
    </location>
</feature>
<dbReference type="KEGG" id="aprc:113853178"/>
<dbReference type="KEGG" id="aprc:113857760"/>
<dbReference type="InterPro" id="IPR023530">
    <property type="entry name" value="Cyt_B6_PetB"/>
</dbReference>
<dbReference type="RefSeq" id="XP_027353806.1">
    <property type="nucleotide sequence ID" value="XM_027498005.1"/>
</dbReference>
<dbReference type="InterPro" id="IPR048259">
    <property type="entry name" value="Cytochrome_b_N_euk/bac"/>
</dbReference>
<dbReference type="Pfam" id="PF00421">
    <property type="entry name" value="PSII"/>
    <property type="match status" value="1"/>
</dbReference>
<feature type="domain" description="Cytochrome b/b6 C-terminal region profile" evidence="31">
    <location>
        <begin position="870"/>
        <end position="965"/>
    </location>
</feature>
<feature type="transmembrane region" description="Helical" evidence="29">
    <location>
        <begin position="771"/>
        <end position="791"/>
    </location>
</feature>
<dbReference type="InterPro" id="IPR036001">
    <property type="entry name" value="PS_II_antenna-like_sf"/>
</dbReference>
<dbReference type="GO" id="GO:0009772">
    <property type="term" value="P:photosynthetic electron transport in photosystem II"/>
    <property type="evidence" value="ECO:0007669"/>
    <property type="project" value="InterPro"/>
</dbReference>
<dbReference type="SUPFAM" id="SSF161077">
    <property type="entry name" value="Photosystem II antenna protein-like"/>
    <property type="match status" value="1"/>
</dbReference>
<dbReference type="NCBIfam" id="TIGR01156">
    <property type="entry name" value="cytb6_f_IV"/>
    <property type="match status" value="1"/>
</dbReference>
<dbReference type="KEGG" id="aprc:113853520"/>
<evidence type="ECO:0000313" key="35">
    <source>
        <dbReference type="RefSeq" id="XP_027331414.1"/>
    </source>
</evidence>
<keyword evidence="20" id="KW-0157">Chromophore</keyword>
<dbReference type="InterPro" id="IPR036150">
    <property type="entry name" value="Cyt_b/b6_C_sf"/>
</dbReference>
<evidence type="ECO:0000256" key="9">
    <source>
        <dbReference type="ARBA" id="ARBA00022528"/>
    </source>
</evidence>
<dbReference type="HAMAP" id="MF_00633">
    <property type="entry name" value="Cytb6_f_cytb6"/>
    <property type="match status" value="1"/>
</dbReference>
<dbReference type="SUPFAM" id="SSF161025">
    <property type="entry name" value="Photosystem II 10 kDa phosphoprotein PsbH"/>
    <property type="match status" value="1"/>
</dbReference>
<evidence type="ECO:0000256" key="1">
    <source>
        <dbReference type="ARBA" id="ARBA00001926"/>
    </source>
</evidence>
<name>A0A8B8KI63_ABRPR</name>
<keyword evidence="8" id="KW-0148">Chlorophyll</keyword>
<evidence type="ECO:0000313" key="32">
    <source>
        <dbReference type="Proteomes" id="UP000694853"/>
    </source>
</evidence>
<keyword evidence="17" id="KW-0999">Mitochondrion inner membrane</keyword>
<evidence type="ECO:0000256" key="17">
    <source>
        <dbReference type="ARBA" id="ARBA00022792"/>
    </source>
</evidence>
<dbReference type="InterPro" id="IPR001056">
    <property type="entry name" value="PSII_PsbH"/>
</dbReference>
<evidence type="ECO:0000256" key="24">
    <source>
        <dbReference type="ARBA" id="ARBA00023136"/>
    </source>
</evidence>
<feature type="transmembrane region" description="Helical" evidence="29">
    <location>
        <begin position="900"/>
        <end position="919"/>
    </location>
</feature>
<dbReference type="GO" id="GO:0022904">
    <property type="term" value="P:respiratory electron transport chain"/>
    <property type="evidence" value="ECO:0007669"/>
    <property type="project" value="InterPro"/>
</dbReference>
<dbReference type="FunFam" id="3.10.680.10:FF:000001">
    <property type="entry name" value="Photosystem II CP47 reaction center protein"/>
    <property type="match status" value="1"/>
</dbReference>
<protein>
    <recommendedName>
        <fullName evidence="6">Cytochrome b</fullName>
    </recommendedName>
    <alternativeName>
        <fullName evidence="27">Cytochrome b6</fullName>
    </alternativeName>
</protein>
<keyword evidence="11" id="KW-0597">Phosphoprotein</keyword>
<dbReference type="SUPFAM" id="SSF81648">
    <property type="entry name" value="a domain/subunit of cytochrome bc1 complex (Ubiquinol-cytochrome c reductase)"/>
    <property type="match status" value="1"/>
</dbReference>
<keyword evidence="12" id="KW-0349">Heme</keyword>
<keyword evidence="14" id="KW-0679">Respiratory chain</keyword>
<keyword evidence="7" id="KW-0813">Transport</keyword>
<keyword evidence="18" id="KW-0249">Electron transport</keyword>
<dbReference type="RefSeq" id="XP_027339490.1">
    <property type="nucleotide sequence ID" value="XM_027483689.1"/>
</dbReference>
<dbReference type="RefSeq" id="XP_027342928.1">
    <property type="nucleotide sequence ID" value="XM_027487127.1"/>
</dbReference>
<dbReference type="CDD" id="cd00290">
    <property type="entry name" value="cytochrome_b_C"/>
    <property type="match status" value="1"/>
</dbReference>
<dbReference type="Proteomes" id="UP000694853">
    <property type="component" value="Unplaced"/>
</dbReference>
<dbReference type="GO" id="GO:0009055">
    <property type="term" value="F:electron transfer activity"/>
    <property type="evidence" value="ECO:0007669"/>
    <property type="project" value="InterPro"/>
</dbReference>
<keyword evidence="19 29" id="KW-1133">Transmembrane helix</keyword>
<dbReference type="KEGG" id="aprc:113864376"/>
<gene>
    <name evidence="40" type="primary">LOC113855453</name>
    <name evidence="33" type="synonym">LOC113846730</name>
    <name evidence="34" type="synonym">LOC113846797</name>
    <name evidence="35" type="synonym">LOC113846864</name>
    <name evidence="36" type="synonym">LOC113852897</name>
    <name evidence="37" type="synonym">LOC113853178</name>
    <name evidence="38" type="synonym">LOC113853188</name>
    <name evidence="39" type="synonym">LOC113853520</name>
    <name evidence="41" type="synonym">LOC113856612</name>
    <name evidence="42" type="synonym">LOC113857537</name>
    <name evidence="43" type="synonym">LOC113857760</name>
    <name evidence="44" type="synonym">LOC113860578</name>
    <name evidence="45" type="synonym">LOC113864376</name>
    <name evidence="46" type="synonym">LOC113866510</name>
</gene>
<dbReference type="PANTHER" id="PTHR19271:SF40">
    <property type="entry name" value="CYTOCHROME B"/>
    <property type="match status" value="1"/>
</dbReference>
<evidence type="ECO:0000256" key="13">
    <source>
        <dbReference type="ARBA" id="ARBA00022640"/>
    </source>
</evidence>
<evidence type="ECO:0000256" key="2">
    <source>
        <dbReference type="ARBA" id="ARBA00001970"/>
    </source>
</evidence>
<evidence type="ECO:0000256" key="5">
    <source>
        <dbReference type="ARBA" id="ARBA00004581"/>
    </source>
</evidence>
<dbReference type="RefSeq" id="XP_027345748.1">
    <property type="nucleotide sequence ID" value="XM_027489947.1"/>
</dbReference>
<keyword evidence="9" id="KW-0150">Chloroplast</keyword>
<dbReference type="GeneID" id="113855453"/>
<proteinExistence type="inferred from homology"/>
<dbReference type="Gene3D" id="1.20.810.10">
    <property type="entry name" value="Cytochrome Bc1 Complex, Chain C"/>
    <property type="match status" value="1"/>
</dbReference>
<evidence type="ECO:0000259" key="31">
    <source>
        <dbReference type="PROSITE" id="PS51003"/>
    </source>
</evidence>
<feature type="transmembrane region" description="Helical" evidence="29">
    <location>
        <begin position="560"/>
        <end position="579"/>
    </location>
</feature>
<dbReference type="InterPro" id="IPR048260">
    <property type="entry name" value="Cytochrome_b_C_euk/bac"/>
</dbReference>
<keyword evidence="16" id="KW-0479">Metal-binding</keyword>
<dbReference type="GO" id="GO:0046872">
    <property type="term" value="F:metal ion binding"/>
    <property type="evidence" value="ECO:0007669"/>
    <property type="project" value="UniProtKB-KW"/>
</dbReference>
<feature type="transmembrane region" description="Helical" evidence="29">
    <location>
        <begin position="619"/>
        <end position="646"/>
    </location>
</feature>
<dbReference type="FunFam" id="1.20.5.880:FF:000001">
    <property type="entry name" value="Photosystem II reaction center protein H"/>
    <property type="match status" value="1"/>
</dbReference>
<keyword evidence="15 29" id="KW-0812">Transmembrane</keyword>
<accession>A0A8B8KI63</accession>
<keyword evidence="32" id="KW-1185">Reference proteome</keyword>
<dbReference type="Gene3D" id="1.10.287.980">
    <property type="entry name" value="plastocyanin oxidoreductase"/>
    <property type="match status" value="1"/>
</dbReference>
<dbReference type="PROSITE" id="PS51003">
    <property type="entry name" value="CYTB_CTER"/>
    <property type="match status" value="1"/>
</dbReference>
<keyword evidence="13" id="KW-0934">Plastid</keyword>
<comment type="similarity">
    <text evidence="28">Belongs to the cytochrome b family. PetB subfamily.</text>
</comment>
<dbReference type="KEGG" id="aprc:113855453"/>
<evidence type="ECO:0000256" key="18">
    <source>
        <dbReference type="ARBA" id="ARBA00022982"/>
    </source>
</evidence>
<dbReference type="GO" id="GO:0042301">
    <property type="term" value="F:phosphate ion binding"/>
    <property type="evidence" value="ECO:0007669"/>
    <property type="project" value="InterPro"/>
</dbReference>
<dbReference type="KEGG" id="aprc:113860578"/>
<evidence type="ECO:0000313" key="34">
    <source>
        <dbReference type="RefSeq" id="XP_027331286.1"/>
    </source>
</evidence>
<dbReference type="RefSeq" id="XP_027331286.1">
    <property type="nucleotide sequence ID" value="XM_027475485.1"/>
</dbReference>
<dbReference type="RefSeq" id="XP_027339734.1">
    <property type="nucleotide sequence ID" value="XM_027483933.1"/>
</dbReference>
<dbReference type="KEGG" id="aprc:113857537"/>
<dbReference type="HAMAP" id="MF_00752">
    <property type="entry name" value="PSII_PsbH"/>
    <property type="match status" value="1"/>
</dbReference>
<dbReference type="Gene3D" id="1.20.5.880">
    <property type="entry name" value="Photosystem II reaction center protein H"/>
    <property type="match status" value="1"/>
</dbReference>
<dbReference type="RefSeq" id="XP_027331156.1">
    <property type="nucleotide sequence ID" value="XM_027475355.1"/>
</dbReference>
<dbReference type="FunFam" id="1.20.5.510:FF:000002">
    <property type="entry name" value="Cytochrome b6-f complex subunit 4"/>
    <property type="match status" value="1"/>
</dbReference>
<evidence type="ECO:0000256" key="3">
    <source>
        <dbReference type="ARBA" id="ARBA00003068"/>
    </source>
</evidence>
<evidence type="ECO:0000256" key="21">
    <source>
        <dbReference type="ARBA" id="ARBA00023004"/>
    </source>
</evidence>
<reference evidence="32" key="1">
    <citation type="journal article" date="2019" name="Toxins">
        <title>Detection of Abrin-Like and Prepropulchellin-Like Toxin Genes and Transcripts Using Whole Genome Sequencing and Full-Length Transcript Sequencing of Abrus precatorius.</title>
        <authorList>
            <person name="Hovde B.T."/>
            <person name="Daligault H.E."/>
            <person name="Hanschen E.R."/>
            <person name="Kunde Y.A."/>
            <person name="Johnson M.B."/>
            <person name="Starkenburg S.R."/>
            <person name="Johnson S.L."/>
        </authorList>
    </citation>
    <scope>NUCLEOTIDE SEQUENCE [LARGE SCALE GENOMIC DNA]</scope>
</reference>
<evidence type="ECO:0000256" key="7">
    <source>
        <dbReference type="ARBA" id="ARBA00022448"/>
    </source>
</evidence>
<dbReference type="InterPro" id="IPR027387">
    <property type="entry name" value="Cytb/b6-like_sf"/>
</dbReference>
<evidence type="ECO:0000259" key="30">
    <source>
        <dbReference type="PROSITE" id="PS51002"/>
    </source>
</evidence>
<feature type="transmembrane region" description="Helical" evidence="29">
    <location>
        <begin position="706"/>
        <end position="725"/>
    </location>
</feature>
<keyword evidence="22" id="KW-0793">Thylakoid</keyword>
<dbReference type="GO" id="GO:0009523">
    <property type="term" value="C:photosystem II"/>
    <property type="evidence" value="ECO:0007669"/>
    <property type="project" value="UniProtKB-KW"/>
</dbReference>
<evidence type="ECO:0000313" key="45">
    <source>
        <dbReference type="RefSeq" id="XP_027353806.1"/>
    </source>
</evidence>
<dbReference type="HAMAP" id="MF_01495">
    <property type="entry name" value="PSII_PsbB_CP47"/>
    <property type="match status" value="1"/>
</dbReference>
<evidence type="ECO:0000313" key="43">
    <source>
        <dbReference type="RefSeq" id="XP_027345748.1"/>
    </source>
</evidence>
<comment type="subcellular location">
    <subcellularLocation>
        <location evidence="4">Mitochondrion inner membrane</location>
        <topology evidence="4">Multi-pass membrane protein</topology>
    </subcellularLocation>
    <subcellularLocation>
        <location evidence="5">Plastid</location>
        <location evidence="5">Chloroplast thylakoid membrane</location>
        <topology evidence="5">Single-pass membrane protein</topology>
    </subcellularLocation>
</comment>
<evidence type="ECO:0000256" key="26">
    <source>
        <dbReference type="ARBA" id="ARBA00025834"/>
    </source>
</evidence>
<dbReference type="RefSeq" id="XP_027348790.1">
    <property type="nucleotide sequence ID" value="XM_027492989.1"/>
</dbReference>
<evidence type="ECO:0000313" key="44">
    <source>
        <dbReference type="RefSeq" id="XP_027348790.1"/>
    </source>
</evidence>
<dbReference type="RefSeq" id="XP_027339480.1">
    <property type="nucleotide sequence ID" value="XM_027483679.1"/>
</dbReference>
<evidence type="ECO:0000313" key="39">
    <source>
        <dbReference type="RefSeq" id="XP_027339734.1"/>
    </source>
</evidence>
<evidence type="ECO:0000313" key="40">
    <source>
        <dbReference type="RefSeq" id="XP_027342928.1"/>
    </source>
</evidence>
<comment type="cofactor">
    <cofactor evidence="1">
        <name>heme c</name>
        <dbReference type="ChEBI" id="CHEBI:61717"/>
    </cofactor>
</comment>
<feature type="transmembrane region" description="Helical" evidence="29">
    <location>
        <begin position="20"/>
        <end position="40"/>
    </location>
</feature>
<evidence type="ECO:0000256" key="12">
    <source>
        <dbReference type="ARBA" id="ARBA00022617"/>
    </source>
</evidence>
<evidence type="ECO:0000256" key="10">
    <source>
        <dbReference type="ARBA" id="ARBA00022531"/>
    </source>
</evidence>
<feature type="transmembrane region" description="Helical" evidence="29">
    <location>
        <begin position="841"/>
        <end position="862"/>
    </location>
</feature>
<dbReference type="NCBIfam" id="NF002990">
    <property type="entry name" value="PRK03735.1"/>
    <property type="match status" value="1"/>
</dbReference>
<keyword evidence="23" id="KW-0496">Mitochondrion</keyword>
<sequence>MGLPWYRVHTVVLNDPGRLLSVHIMHTALVAGWAGSMALYELAVFDPSDPVLDPMWRQGMFVIPFMTRLGITNSWGGWNITGGTITNPGIWSYEGVAGAHIVFSGLCFLAAIWHWVYWDLEIFCDERTGKPSLDLPKIFGIHLFLAGVVCFGFGAFHVTGLYGPGIWVSDPYGLTGRVQSINPAWGVEGFDPFVPGGIASHHIAAGTLGILAGLFHLSVRPPQRLYKGLRMGNIETVLSSSIAAVFFAAFVVAGTMWYGSATTPIELFGPTRYQWDQGYFQQEIYRRVGAGLAENQSLSEAWSKIPEKLAFYDYIGNNPAKGGLFRAGSMDNGDGIAVGWLGHPIFRDKEGCELFVRRMPTFFETFPVVLVDGDGIVRADVPFRRAESKYSVEQVGVTVEFYGGELNGVSYSDPATVKKYARRAQLGEIFELDRATLKSDGVFRSSPRGWFTFGHASFALLFFFGHIWHGARTLFRDVFAGIDPDLDAQVEFGAFQKLGDPTTRRQISTDLNQYKIGFMATQTVEGNSKSSPRRTIVGDLLKPLNSEYGKVAPGWGTTPLMGVAMALFAIFLSIILEIYNSSILQFTYLNKVYDWFEERLEIQAIVDDITSKYVPPHVNIFYCLGGITLTCFLVQVATGFAMTFYYRPTVTEAFASVQYIMTEANFGWLIRSVHRWSASMMVLMMILHVFRVYLTGGFKKPRELTWVTGVVLAVLTASFGVTGYSLPWDQIGYWAVKIVTGVPEAIPVIGSSLVELLRGSSSVGQSTLTRFYSLHTFVLPLLTAVFMLMHFPMIRKQGWIYKNSPILITKKPDLNDPVLRAKLAKGMGHNYYGEPAWPNDLLYIFPVVILGTIACNVGLAVLEPSMIGEPADPFATPLEILPEWYFFPVFQILRTVPNKLLGVLLMVSVPMGLLTVPFLENVNKFQNPFRRPVATTIFLIGTIVALWLGIGATLPIEKSLILGLF</sequence>
<dbReference type="SUPFAM" id="SSF81342">
    <property type="entry name" value="Transmembrane di-heme cytochromes"/>
    <property type="match status" value="1"/>
</dbReference>
<evidence type="ECO:0000313" key="33">
    <source>
        <dbReference type="RefSeq" id="XP_027331156.1"/>
    </source>
</evidence>
<dbReference type="CDD" id="cd00284">
    <property type="entry name" value="Cytochrome_b_N"/>
    <property type="match status" value="1"/>
</dbReference>
<feature type="domain" description="Cytochrome b/b6 N-terminal region profile" evidence="30">
    <location>
        <begin position="592"/>
        <end position="803"/>
    </location>
</feature>
<evidence type="ECO:0000256" key="15">
    <source>
        <dbReference type="ARBA" id="ARBA00022692"/>
    </source>
</evidence>
<evidence type="ECO:0000256" key="6">
    <source>
        <dbReference type="ARBA" id="ARBA00013531"/>
    </source>
</evidence>
<comment type="cofactor">
    <cofactor evidence="2">
        <name>heme b</name>
        <dbReference type="ChEBI" id="CHEBI:60344"/>
    </cofactor>
</comment>
<feature type="transmembrane region" description="Helical" evidence="29">
    <location>
        <begin position="931"/>
        <end position="950"/>
    </location>
</feature>
<evidence type="ECO:0000313" key="37">
    <source>
        <dbReference type="RefSeq" id="XP_027339480.1"/>
    </source>
</evidence>
<dbReference type="PROSITE" id="PS51002">
    <property type="entry name" value="CYTB_NTER"/>
    <property type="match status" value="1"/>
</dbReference>
<feature type="transmembrane region" description="Helical" evidence="29">
    <location>
        <begin position="139"/>
        <end position="162"/>
    </location>
</feature>
<evidence type="ECO:0000256" key="29">
    <source>
        <dbReference type="SAM" id="Phobius"/>
    </source>
</evidence>
<dbReference type="NCBIfam" id="TIGR03039">
    <property type="entry name" value="PS_II_CP47"/>
    <property type="match status" value="1"/>
</dbReference>
<dbReference type="Gene3D" id="1.20.5.510">
    <property type="entry name" value="Single helix bin"/>
    <property type="match status" value="1"/>
</dbReference>
<dbReference type="GO" id="GO:0009535">
    <property type="term" value="C:chloroplast thylakoid membrane"/>
    <property type="evidence" value="ECO:0007669"/>
    <property type="project" value="UniProtKB-SubCell"/>
</dbReference>
<dbReference type="InterPro" id="IPR000932">
    <property type="entry name" value="PS_antenna-like"/>
</dbReference>
<dbReference type="KEGG" id="aprc:113852897"/>
<dbReference type="InterPro" id="IPR017486">
    <property type="entry name" value="PSII_PsbB"/>
</dbReference>
<evidence type="ECO:0000256" key="20">
    <source>
        <dbReference type="ARBA" id="ARBA00022991"/>
    </source>
</evidence>
<comment type="function">
    <text evidence="3">Component of the cytochrome b6-f complex, which mediates electron transfer between photosystem II (PSII) and photosystem I (PSI), cyclic electron flow around PSI, and state transitions.</text>
</comment>
<dbReference type="KEGG" id="aprc:113846797"/>
<dbReference type="OrthoDB" id="1843540at2759"/>
<dbReference type="KEGG" id="aprc:113853188"/>
<organism evidence="32 40">
    <name type="scientific">Abrus precatorius</name>
    <name type="common">Indian licorice</name>
    <name type="synonym">Glycine abrus</name>
    <dbReference type="NCBI Taxonomy" id="3816"/>
    <lineage>
        <taxon>Eukaryota</taxon>
        <taxon>Viridiplantae</taxon>
        <taxon>Streptophyta</taxon>
        <taxon>Embryophyta</taxon>
        <taxon>Tracheophyta</taxon>
        <taxon>Spermatophyta</taxon>
        <taxon>Magnoliopsida</taxon>
        <taxon>eudicotyledons</taxon>
        <taxon>Gunneridae</taxon>
        <taxon>Pentapetalae</taxon>
        <taxon>rosids</taxon>
        <taxon>fabids</taxon>
        <taxon>Fabales</taxon>
        <taxon>Fabaceae</taxon>
        <taxon>Papilionoideae</taxon>
        <taxon>50 kb inversion clade</taxon>
        <taxon>NPAAA clade</taxon>
        <taxon>indigoferoid/millettioid clade</taxon>
        <taxon>Abreae</taxon>
        <taxon>Abrus</taxon>
    </lineage>
</organism>
<dbReference type="GO" id="GO:0016168">
    <property type="term" value="F:chlorophyll binding"/>
    <property type="evidence" value="ECO:0007669"/>
    <property type="project" value="UniProtKB-KW"/>
</dbReference>
<dbReference type="KEGG" id="aprc:113866510"/>
<dbReference type="KEGG" id="aprc:113846730"/>
<dbReference type="GO" id="GO:0050821">
    <property type="term" value="P:protein stabilization"/>
    <property type="evidence" value="ECO:0007669"/>
    <property type="project" value="InterPro"/>
</dbReference>
<evidence type="ECO:0000313" key="36">
    <source>
        <dbReference type="RefSeq" id="XP_027339098.1"/>
    </source>
</evidence>
<dbReference type="PANTHER" id="PTHR19271">
    <property type="entry name" value="CYTOCHROME B"/>
    <property type="match status" value="1"/>
</dbReference>
<dbReference type="InterPro" id="IPR005798">
    <property type="entry name" value="Cyt_b/b6_C"/>
</dbReference>
<dbReference type="Pfam" id="PF00032">
    <property type="entry name" value="Cytochrom_B_C"/>
    <property type="match status" value="1"/>
</dbReference>
<evidence type="ECO:0000256" key="19">
    <source>
        <dbReference type="ARBA" id="ARBA00022989"/>
    </source>
</evidence>
<dbReference type="RefSeq" id="XP_027344313.1">
    <property type="nucleotide sequence ID" value="XM_027488512.1"/>
</dbReference>
<keyword evidence="25" id="KW-0604">Photosystem II</keyword>
<dbReference type="Pfam" id="PF00033">
    <property type="entry name" value="Cytochrome_B"/>
    <property type="match status" value="1"/>
</dbReference>
<dbReference type="InterPro" id="IPR005870">
    <property type="entry name" value="Cyt_b6/f_cplx_suIV"/>
</dbReference>
<feature type="transmembrane region" description="Helical" evidence="29">
    <location>
        <begin position="98"/>
        <end position="118"/>
    </location>
</feature>
<evidence type="ECO:0000313" key="46">
    <source>
        <dbReference type="RefSeq" id="XP_027357135.1"/>
    </source>
</evidence>
<evidence type="ECO:0000256" key="25">
    <source>
        <dbReference type="ARBA" id="ARBA00023276"/>
    </source>
</evidence>
<dbReference type="GO" id="GO:0016491">
    <property type="term" value="F:oxidoreductase activity"/>
    <property type="evidence" value="ECO:0007669"/>
    <property type="project" value="UniProtKB-UniRule"/>
</dbReference>
<feature type="transmembrane region" description="Helical" evidence="29">
    <location>
        <begin position="676"/>
        <end position="694"/>
    </location>
</feature>
<dbReference type="KEGG" id="aprc:113856612"/>